<comment type="caution">
    <text evidence="1">The sequence shown here is derived from an EMBL/GenBank/DDBJ whole genome shotgun (WGS) entry which is preliminary data.</text>
</comment>
<protein>
    <submittedName>
        <fullName evidence="1">Uncharacterized protein</fullName>
    </submittedName>
</protein>
<name>A0A644ZK24_9ZZZZ</name>
<dbReference type="EMBL" id="VSSQ01009089">
    <property type="protein sequence ID" value="MPM40678.1"/>
    <property type="molecule type" value="Genomic_DNA"/>
</dbReference>
<evidence type="ECO:0000313" key="1">
    <source>
        <dbReference type="EMBL" id="MPM40678.1"/>
    </source>
</evidence>
<organism evidence="1">
    <name type="scientific">bioreactor metagenome</name>
    <dbReference type="NCBI Taxonomy" id="1076179"/>
    <lineage>
        <taxon>unclassified sequences</taxon>
        <taxon>metagenomes</taxon>
        <taxon>ecological metagenomes</taxon>
    </lineage>
</organism>
<reference evidence="1" key="1">
    <citation type="submission" date="2019-08" db="EMBL/GenBank/DDBJ databases">
        <authorList>
            <person name="Kucharzyk K."/>
            <person name="Murdoch R.W."/>
            <person name="Higgins S."/>
            <person name="Loffler F."/>
        </authorList>
    </citation>
    <scope>NUCLEOTIDE SEQUENCE</scope>
</reference>
<dbReference type="AlphaFoldDB" id="A0A644ZK24"/>
<proteinExistence type="predicted"/>
<accession>A0A644ZK24</accession>
<gene>
    <name evidence="1" type="ORF">SDC9_87324</name>
</gene>
<sequence>MADKIQQSNNSQLEALSAAINDLERKAQHVGTMSQTEKNLLAGALLDAIFNGLNLDSEPLLKMAVRRFKIMVEHGAWAEEFMGKIKAVCMVALRRGHKALLAEIVPVYQPILLNNPELRTEGINDLGMIACLAIKDSCYEICDSCVKIILMMERASSAEERQITNTALQILKNILITATRSRSEETFFYALKMINKSYQEREFMPDSALLSEFYLTVLFAAADHRWSKGLVCVNDFISLMLRRNIFSFEQKKKIAYEWVQLIGQIARRNWEEMAQKLMWFFFSFVIKSKEKDIIPYSVIMMGSSVKMHAAWDGFESALKIYYPWQLVMFILLDSCYKQDTRKNKEKLEVARLVVRTMRDLVLHVSRLSLNKPETDTFNQWFELWEANRAPKHLRVRAQKLIQLTVLYWEQLQPKASKNQMPHLIKIFQPNLIDTKCKMILTE</sequence>